<evidence type="ECO:0000256" key="3">
    <source>
        <dbReference type="ARBA" id="ARBA00022618"/>
    </source>
</evidence>
<feature type="compositionally biased region" description="Low complexity" evidence="11">
    <location>
        <begin position="279"/>
        <end position="300"/>
    </location>
</feature>
<comment type="caution">
    <text evidence="13">The sequence shown here is derived from an EMBL/GenBank/DDBJ whole genome shotgun (WGS) entry which is preliminary data.</text>
</comment>
<dbReference type="PANTHER" id="PTHR14281:SF0">
    <property type="entry name" value="KINETOCHORE PROTEIN SPC25"/>
    <property type="match status" value="1"/>
</dbReference>
<name>A0A427XGP4_9TREE</name>
<dbReference type="GO" id="GO:0031262">
    <property type="term" value="C:Ndc80 complex"/>
    <property type="evidence" value="ECO:0007669"/>
    <property type="project" value="InterPro"/>
</dbReference>
<evidence type="ECO:0000259" key="12">
    <source>
        <dbReference type="Pfam" id="PF08234"/>
    </source>
</evidence>
<sequence>MPPALLPTQKVSLHDLIDQARTRSQEPGYNAEHGVLDLGWEDFHGHVDRFLKAIDEYTLRAKKEIAARASDHTASVRELAAKKDETERQIQLEQQRERDMLMTIEVERRTMTDITSSLSRLNAALGRVRDQGAALDSDISGVRKESRAERATKDRQAKVLAEMRAQDERQLQVIEDALGLTITGVGANRLLLMFTLIDPAAPMREFSFVIDVSGQDYSVPQCDPPVASMPDLVAQLNADRDLHTFIKRVRKAFVALVGPPPGKFDDLSGPSSRTPPIPAAESSTPPSAASRAPEATLIDI</sequence>
<dbReference type="GO" id="GO:0005634">
    <property type="term" value="C:nucleus"/>
    <property type="evidence" value="ECO:0007669"/>
    <property type="project" value="UniProtKB-SubCell"/>
</dbReference>
<evidence type="ECO:0000256" key="10">
    <source>
        <dbReference type="SAM" id="Coils"/>
    </source>
</evidence>
<comment type="function">
    <text evidence="9">Acts as a component of the essential kinetochore-associated NDC80 complex, which is required for chromosome segregation and spindle checkpoint activity.</text>
</comment>
<accession>A0A427XGP4</accession>
<evidence type="ECO:0000256" key="4">
    <source>
        <dbReference type="ARBA" id="ARBA00022776"/>
    </source>
</evidence>
<evidence type="ECO:0000313" key="14">
    <source>
        <dbReference type="Proteomes" id="UP000279236"/>
    </source>
</evidence>
<keyword evidence="4 9" id="KW-0498">Mitosis</keyword>
<evidence type="ECO:0000256" key="9">
    <source>
        <dbReference type="RuleBase" id="RU367150"/>
    </source>
</evidence>
<dbReference type="AlphaFoldDB" id="A0A427XGP4"/>
<comment type="similarity">
    <text evidence="1 9">Belongs to the SPC25 family.</text>
</comment>
<evidence type="ECO:0000256" key="11">
    <source>
        <dbReference type="SAM" id="MobiDB-lite"/>
    </source>
</evidence>
<evidence type="ECO:0000256" key="8">
    <source>
        <dbReference type="ARBA" id="ARBA00023328"/>
    </source>
</evidence>
<dbReference type="InterPro" id="IPR045143">
    <property type="entry name" value="Spc25"/>
</dbReference>
<dbReference type="CDD" id="cd23784">
    <property type="entry name" value="RWD_Spc25"/>
    <property type="match status" value="1"/>
</dbReference>
<evidence type="ECO:0000256" key="7">
    <source>
        <dbReference type="ARBA" id="ARBA00023306"/>
    </source>
</evidence>
<feature type="region of interest" description="Disordered" evidence="11">
    <location>
        <begin position="261"/>
        <end position="300"/>
    </location>
</feature>
<dbReference type="OrthoDB" id="4056921at2759"/>
<protein>
    <recommendedName>
        <fullName evidence="9">Kinetochore protein SPC25</fullName>
    </recommendedName>
</protein>
<dbReference type="Proteomes" id="UP000279236">
    <property type="component" value="Unassembled WGS sequence"/>
</dbReference>
<evidence type="ECO:0000256" key="5">
    <source>
        <dbReference type="ARBA" id="ARBA00022838"/>
    </source>
</evidence>
<comment type="subunit">
    <text evidence="9">Component of the NDC80 complex.</text>
</comment>
<keyword evidence="9" id="KW-0539">Nucleus</keyword>
<feature type="coiled-coil region" evidence="10">
    <location>
        <begin position="69"/>
        <end position="96"/>
    </location>
</feature>
<dbReference type="RefSeq" id="XP_028473084.1">
    <property type="nucleotide sequence ID" value="XM_028618717.1"/>
</dbReference>
<dbReference type="GO" id="GO:0051301">
    <property type="term" value="P:cell division"/>
    <property type="evidence" value="ECO:0007669"/>
    <property type="project" value="UniProtKB-UniRule"/>
</dbReference>
<proteinExistence type="inferred from homology"/>
<organism evidence="13 14">
    <name type="scientific">Apiotrichum porosum</name>
    <dbReference type="NCBI Taxonomy" id="105984"/>
    <lineage>
        <taxon>Eukaryota</taxon>
        <taxon>Fungi</taxon>
        <taxon>Dikarya</taxon>
        <taxon>Basidiomycota</taxon>
        <taxon>Agaricomycotina</taxon>
        <taxon>Tremellomycetes</taxon>
        <taxon>Trichosporonales</taxon>
        <taxon>Trichosporonaceae</taxon>
        <taxon>Apiotrichum</taxon>
    </lineage>
</organism>
<dbReference type="InterPro" id="IPR013255">
    <property type="entry name" value="Spc25_C"/>
</dbReference>
<keyword evidence="5 9" id="KW-0995">Kinetochore</keyword>
<gene>
    <name evidence="13" type="primary">SPC25</name>
    <name evidence="13" type="ORF">EHS24_003010</name>
</gene>
<evidence type="ECO:0000256" key="6">
    <source>
        <dbReference type="ARBA" id="ARBA00023054"/>
    </source>
</evidence>
<keyword evidence="7 9" id="KW-0131">Cell cycle</keyword>
<dbReference type="PANTHER" id="PTHR14281">
    <property type="entry name" value="KINETOCHORE PROTEIN SPC25-RELATED"/>
    <property type="match status" value="1"/>
</dbReference>
<feature type="domain" description="Chromosome segregation protein Spc25 C-terminal" evidence="12">
    <location>
        <begin position="186"/>
        <end position="254"/>
    </location>
</feature>
<keyword evidence="6 10" id="KW-0175">Coiled coil</keyword>
<reference evidence="13 14" key="1">
    <citation type="submission" date="2018-11" db="EMBL/GenBank/DDBJ databases">
        <title>Genome sequence of Apiotrichum porosum DSM 27194.</title>
        <authorList>
            <person name="Aliyu H."/>
            <person name="Gorte O."/>
            <person name="Ochsenreither K."/>
        </authorList>
    </citation>
    <scope>NUCLEOTIDE SEQUENCE [LARGE SCALE GENOMIC DNA]</scope>
    <source>
        <strain evidence="13 14">DSM 27194</strain>
    </source>
</reference>
<dbReference type="Gene3D" id="3.30.457.50">
    <property type="entry name" value="Chromosome segregation protein Spc25"/>
    <property type="match status" value="1"/>
</dbReference>
<dbReference type="Pfam" id="PF08234">
    <property type="entry name" value="Spindle_Spc25"/>
    <property type="match status" value="1"/>
</dbReference>
<dbReference type="GeneID" id="39587553"/>
<evidence type="ECO:0000256" key="2">
    <source>
        <dbReference type="ARBA" id="ARBA00022454"/>
    </source>
</evidence>
<evidence type="ECO:0000313" key="13">
    <source>
        <dbReference type="EMBL" id="RSH77937.1"/>
    </source>
</evidence>
<keyword evidence="14" id="KW-1185">Reference proteome</keyword>
<keyword evidence="2 9" id="KW-0158">Chromosome</keyword>
<evidence type="ECO:0000256" key="1">
    <source>
        <dbReference type="ARBA" id="ARBA00006379"/>
    </source>
</evidence>
<dbReference type="FunFam" id="3.30.457.50:FF:000001">
    <property type="entry name" value="Probable kinetochore protein spc25"/>
    <property type="match status" value="1"/>
</dbReference>
<dbReference type="EMBL" id="RSCE01000014">
    <property type="protein sequence ID" value="RSH77937.1"/>
    <property type="molecule type" value="Genomic_DNA"/>
</dbReference>
<keyword evidence="3 9" id="KW-0132">Cell division</keyword>
<keyword evidence="8 9" id="KW-0137">Centromere</keyword>
<dbReference type="GO" id="GO:0007059">
    <property type="term" value="P:chromosome segregation"/>
    <property type="evidence" value="ECO:0007669"/>
    <property type="project" value="InterPro"/>
</dbReference>
<dbReference type="STRING" id="105984.A0A427XGP4"/>
<comment type="subcellular location">
    <subcellularLocation>
        <location evidence="9">Nucleus</location>
    </subcellularLocation>
    <subcellularLocation>
        <location evidence="9">Chromosome</location>
        <location evidence="9">Centromere</location>
        <location evidence="9">Kinetochore</location>
    </subcellularLocation>
</comment>